<keyword evidence="5" id="KW-1185">Reference proteome</keyword>
<gene>
    <name evidence="4" type="ORF">BOX37_07675</name>
</gene>
<evidence type="ECO:0000256" key="1">
    <source>
        <dbReference type="ARBA" id="ARBA00023172"/>
    </source>
</evidence>
<dbReference type="InterPro" id="IPR013762">
    <property type="entry name" value="Integrase-like_cat_sf"/>
</dbReference>
<evidence type="ECO:0000313" key="4">
    <source>
        <dbReference type="EMBL" id="APE33869.1"/>
    </source>
</evidence>
<feature type="region of interest" description="Disordered" evidence="2">
    <location>
        <begin position="117"/>
        <end position="138"/>
    </location>
</feature>
<dbReference type="Proteomes" id="UP000183810">
    <property type="component" value="Chromosome"/>
</dbReference>
<evidence type="ECO:0000259" key="3">
    <source>
        <dbReference type="PROSITE" id="PS51898"/>
    </source>
</evidence>
<dbReference type="GO" id="GO:0015074">
    <property type="term" value="P:DNA integration"/>
    <property type="evidence" value="ECO:0007669"/>
    <property type="project" value="InterPro"/>
</dbReference>
<sequence>MVTVLHRFRVAQKAEALALGVAWSDDRLVAVHEDGSAIRPEWYTDEFQRQAKAAGLPVIRLHDARHTAATNLLDSGASVSAAAKWLGHDPAILLRVYGHVYDEALSLPGQCCSVAPNRPPARSSADPLASSRQAQRVK</sequence>
<organism evidence="4 5">
    <name type="scientific">Nocardia mangyaensis</name>
    <dbReference type="NCBI Taxonomy" id="2213200"/>
    <lineage>
        <taxon>Bacteria</taxon>
        <taxon>Bacillati</taxon>
        <taxon>Actinomycetota</taxon>
        <taxon>Actinomycetes</taxon>
        <taxon>Mycobacteriales</taxon>
        <taxon>Nocardiaceae</taxon>
        <taxon>Nocardia</taxon>
    </lineage>
</organism>
<dbReference type="GO" id="GO:0003677">
    <property type="term" value="F:DNA binding"/>
    <property type="evidence" value="ECO:0007669"/>
    <property type="project" value="InterPro"/>
</dbReference>
<dbReference type="EMBL" id="CP018082">
    <property type="protein sequence ID" value="APE33869.1"/>
    <property type="molecule type" value="Genomic_DNA"/>
</dbReference>
<feature type="domain" description="Tyr recombinase" evidence="3">
    <location>
        <begin position="1"/>
        <end position="110"/>
    </location>
</feature>
<dbReference type="GO" id="GO:0006310">
    <property type="term" value="P:DNA recombination"/>
    <property type="evidence" value="ECO:0007669"/>
    <property type="project" value="UniProtKB-KW"/>
</dbReference>
<keyword evidence="1" id="KW-0233">DNA recombination</keyword>
<reference evidence="4" key="1">
    <citation type="submission" date="2016-11" db="EMBL/GenBank/DDBJ databases">
        <authorList>
            <person name="Jaros S."/>
            <person name="Januszkiewicz K."/>
            <person name="Wedrychowicz H."/>
        </authorList>
    </citation>
    <scope>NUCLEOTIDE SEQUENCE [LARGE SCALE GENOMIC DNA]</scope>
    <source>
        <strain evidence="4">Y48</strain>
    </source>
</reference>
<name>A0A1J0VPA6_9NOCA</name>
<accession>A0A1J0VPA6</accession>
<dbReference type="Pfam" id="PF00589">
    <property type="entry name" value="Phage_integrase"/>
    <property type="match status" value="1"/>
</dbReference>
<dbReference type="KEGG" id="nsl:BOX37_07675"/>
<proteinExistence type="predicted"/>
<dbReference type="SUPFAM" id="SSF56349">
    <property type="entry name" value="DNA breaking-rejoining enzymes"/>
    <property type="match status" value="1"/>
</dbReference>
<dbReference type="AlphaFoldDB" id="A0A1J0VPA6"/>
<evidence type="ECO:0000313" key="5">
    <source>
        <dbReference type="Proteomes" id="UP000183810"/>
    </source>
</evidence>
<evidence type="ECO:0000256" key="2">
    <source>
        <dbReference type="SAM" id="MobiDB-lite"/>
    </source>
</evidence>
<protein>
    <recommendedName>
        <fullName evidence="3">Tyr recombinase domain-containing protein</fullName>
    </recommendedName>
</protein>
<dbReference type="Gene3D" id="1.10.443.10">
    <property type="entry name" value="Intergrase catalytic core"/>
    <property type="match status" value="1"/>
</dbReference>
<dbReference type="PROSITE" id="PS51898">
    <property type="entry name" value="TYR_RECOMBINASE"/>
    <property type="match status" value="1"/>
</dbReference>
<dbReference type="InterPro" id="IPR011010">
    <property type="entry name" value="DNA_brk_join_enz"/>
</dbReference>
<dbReference type="InterPro" id="IPR002104">
    <property type="entry name" value="Integrase_catalytic"/>
</dbReference>